<protein>
    <submittedName>
        <fullName evidence="10">Transmembrane amino acid transporter protein</fullName>
    </submittedName>
</protein>
<evidence type="ECO:0000256" key="1">
    <source>
        <dbReference type="ARBA" id="ARBA00004370"/>
    </source>
</evidence>
<reference evidence="10" key="1">
    <citation type="submission" date="2022-05" db="EMBL/GenBank/DDBJ databases">
        <title>The Musa troglodytarum L. genome provides insights into the mechanism of non-climacteric behaviour and enrichment of carotenoids.</title>
        <authorList>
            <person name="Wang J."/>
        </authorList>
    </citation>
    <scope>NUCLEOTIDE SEQUENCE</scope>
    <source>
        <tissue evidence="10">Leaf</tissue>
    </source>
</reference>
<evidence type="ECO:0000313" key="10">
    <source>
        <dbReference type="EMBL" id="URD90963.1"/>
    </source>
</evidence>
<evidence type="ECO:0000256" key="4">
    <source>
        <dbReference type="ARBA" id="ARBA00022970"/>
    </source>
</evidence>
<feature type="transmembrane region" description="Helical" evidence="8">
    <location>
        <begin position="479"/>
        <end position="502"/>
    </location>
</feature>
<keyword evidence="6 8" id="KW-0472">Membrane</keyword>
<feature type="transmembrane region" description="Helical" evidence="8">
    <location>
        <begin position="374"/>
        <end position="395"/>
    </location>
</feature>
<feature type="transmembrane region" description="Helical" evidence="8">
    <location>
        <begin position="221"/>
        <end position="238"/>
    </location>
</feature>
<dbReference type="PANTHER" id="PTHR48017">
    <property type="entry name" value="OS05G0424000 PROTEIN-RELATED"/>
    <property type="match status" value="1"/>
</dbReference>
<dbReference type="Pfam" id="PF01490">
    <property type="entry name" value="Aa_trans"/>
    <property type="match status" value="1"/>
</dbReference>
<feature type="transmembrane region" description="Helical" evidence="8">
    <location>
        <begin position="181"/>
        <end position="201"/>
    </location>
</feature>
<keyword evidence="2" id="KW-0813">Transport</keyword>
<name>A0A9E7FBV5_9LILI</name>
<dbReference type="GO" id="GO:0016020">
    <property type="term" value="C:membrane"/>
    <property type="evidence" value="ECO:0007669"/>
    <property type="project" value="UniProtKB-SubCell"/>
</dbReference>
<feature type="domain" description="Amino acid transporter transmembrane" evidence="9">
    <location>
        <begin position="97"/>
        <end position="502"/>
    </location>
</feature>
<sequence length="518" mass="56126">MIEMEERHHYTHKTSLKANGNKHLFSNPPSPSSLRFQVFSAVFMRTGAAPPASMAVEEEKVAVDGSTNGYAAAVVTVSSAGEQRQLDAGALFVLKSKGSWLHCGYHLTTSIVAPALLSLPFAFASLGWAPGVLCLVIGAAVTFYSYNLLSLVLEHHAQLGRRQLRFRDMAHDILGPRWGRFYIGPIQFSVCFGAVIGAALLGGQSMKSIYLIARPGGMMKLYEFVVIFGAFMLILAQIPSFHSLRHINLISLMLCLAYSACATAGSIHAGHSSTPPPRDYSLPSDSQDRVFGVFNAIAIVATTFGNGIIPEIQATAAPPVTGKMFKGLCLCYTIVVMTFFSVAISGYWAFGNRAQGTVTANFILQDGSILVPKWFLTMTNVFVLLQLAAVGVVYLQPTNEVLEGLFADPTKDQYSTRNVVPRLIFRSLSIVTATLIAAMLPFFGDLNAVIGAFGFLPLDFTVPSVLYNITFKPSRRSFIFWLNAVIAAVFSMLAVLGSISAVRQVALDAKTYKLFADI</sequence>
<dbReference type="OrthoDB" id="40134at2759"/>
<dbReference type="AlphaFoldDB" id="A0A9E7FBV5"/>
<feature type="transmembrane region" description="Helical" evidence="8">
    <location>
        <begin position="423"/>
        <end position="443"/>
    </location>
</feature>
<evidence type="ECO:0000256" key="6">
    <source>
        <dbReference type="ARBA" id="ARBA00023136"/>
    </source>
</evidence>
<keyword evidence="11" id="KW-1185">Reference proteome</keyword>
<comment type="subcellular location">
    <subcellularLocation>
        <location evidence="1">Membrane</location>
    </subcellularLocation>
</comment>
<accession>A0A9E7FBV5</accession>
<evidence type="ECO:0000256" key="7">
    <source>
        <dbReference type="SAM" id="MobiDB-lite"/>
    </source>
</evidence>
<dbReference type="GO" id="GO:0006865">
    <property type="term" value="P:amino acid transport"/>
    <property type="evidence" value="ECO:0007669"/>
    <property type="project" value="UniProtKB-KW"/>
</dbReference>
<dbReference type="Proteomes" id="UP001055439">
    <property type="component" value="Chromosome 2"/>
</dbReference>
<feature type="region of interest" description="Disordered" evidence="7">
    <location>
        <begin position="1"/>
        <end position="24"/>
    </location>
</feature>
<feature type="transmembrane region" description="Helical" evidence="8">
    <location>
        <begin position="449"/>
        <end position="467"/>
    </location>
</feature>
<evidence type="ECO:0000256" key="3">
    <source>
        <dbReference type="ARBA" id="ARBA00022692"/>
    </source>
</evidence>
<keyword evidence="5 8" id="KW-1133">Transmembrane helix</keyword>
<evidence type="ECO:0000256" key="2">
    <source>
        <dbReference type="ARBA" id="ARBA00022448"/>
    </source>
</evidence>
<proteinExistence type="predicted"/>
<feature type="transmembrane region" description="Helical" evidence="8">
    <location>
        <begin position="290"/>
        <end position="309"/>
    </location>
</feature>
<feature type="transmembrane region" description="Helical" evidence="8">
    <location>
        <begin position="250"/>
        <end position="270"/>
    </location>
</feature>
<evidence type="ECO:0000313" key="11">
    <source>
        <dbReference type="Proteomes" id="UP001055439"/>
    </source>
</evidence>
<keyword evidence="4" id="KW-0029">Amino-acid transport</keyword>
<feature type="transmembrane region" description="Helical" evidence="8">
    <location>
        <begin position="329"/>
        <end position="350"/>
    </location>
</feature>
<keyword evidence="3 8" id="KW-0812">Transmembrane</keyword>
<evidence type="ECO:0000256" key="8">
    <source>
        <dbReference type="SAM" id="Phobius"/>
    </source>
</evidence>
<dbReference type="InterPro" id="IPR013057">
    <property type="entry name" value="AA_transpt_TM"/>
</dbReference>
<feature type="transmembrane region" description="Helical" evidence="8">
    <location>
        <begin position="129"/>
        <end position="153"/>
    </location>
</feature>
<organism evidence="10 11">
    <name type="scientific">Musa troglodytarum</name>
    <name type="common">fe'i banana</name>
    <dbReference type="NCBI Taxonomy" id="320322"/>
    <lineage>
        <taxon>Eukaryota</taxon>
        <taxon>Viridiplantae</taxon>
        <taxon>Streptophyta</taxon>
        <taxon>Embryophyta</taxon>
        <taxon>Tracheophyta</taxon>
        <taxon>Spermatophyta</taxon>
        <taxon>Magnoliopsida</taxon>
        <taxon>Liliopsida</taxon>
        <taxon>Zingiberales</taxon>
        <taxon>Musaceae</taxon>
        <taxon>Musa</taxon>
    </lineage>
</organism>
<evidence type="ECO:0000259" key="9">
    <source>
        <dbReference type="Pfam" id="PF01490"/>
    </source>
</evidence>
<gene>
    <name evidence="10" type="ORF">MUK42_26728</name>
</gene>
<dbReference type="EMBL" id="CP097504">
    <property type="protein sequence ID" value="URD90963.1"/>
    <property type="molecule type" value="Genomic_DNA"/>
</dbReference>
<evidence type="ECO:0000256" key="5">
    <source>
        <dbReference type="ARBA" id="ARBA00022989"/>
    </source>
</evidence>
<feature type="transmembrane region" description="Helical" evidence="8">
    <location>
        <begin position="104"/>
        <end position="123"/>
    </location>
</feature>